<name>A0A2A5SAS2_LACLH</name>
<protein>
    <submittedName>
        <fullName evidence="1">Uncharacterized protein</fullName>
    </submittedName>
</protein>
<evidence type="ECO:0000313" key="1">
    <source>
        <dbReference type="EMBL" id="PCS10558.1"/>
    </source>
</evidence>
<dbReference type="EMBL" id="JXKA01000027">
    <property type="protein sequence ID" value="PCS10558.1"/>
    <property type="molecule type" value="Genomic_DNA"/>
</dbReference>
<comment type="caution">
    <text evidence="1">The sequence shown here is derived from an EMBL/GenBank/DDBJ whole genome shotgun (WGS) entry which is preliminary data.</text>
</comment>
<reference evidence="1 2" key="1">
    <citation type="submission" date="2014-12" db="EMBL/GenBank/DDBJ databases">
        <title>Draft genome sequences of 10 type strains of Lactococcus.</title>
        <authorList>
            <person name="Sun Z."/>
            <person name="Zhong Z."/>
            <person name="Liu W."/>
            <person name="Zhang W."/>
            <person name="Zhang H."/>
        </authorList>
    </citation>
    <scope>NUCLEOTIDE SEQUENCE [LARGE SCALE GENOMIC DNA]</scope>
    <source>
        <strain evidence="1 2">DSM 20450</strain>
    </source>
</reference>
<dbReference type="AlphaFoldDB" id="A0A2A5SAS2"/>
<dbReference type="Proteomes" id="UP000218744">
    <property type="component" value="Unassembled WGS sequence"/>
</dbReference>
<sequence>MEMFTYEGKQYKTYYQLAKVMGIDRSTIRHRHEKLGIPIDEIKNYVPEPKTMRFSFKEKSDRSEKTSNIVKVNELDIINYPKFPEIPYSLGIDEQSQLKQELMNWSKNCPKILLKRAIHLLEEDYKQLVNLLEEQGQFAYGRENNESKNEFYHEVLSEMREIEEYQA</sequence>
<evidence type="ECO:0000313" key="2">
    <source>
        <dbReference type="Proteomes" id="UP000218744"/>
    </source>
</evidence>
<organism evidence="1 2">
    <name type="scientific">Lactococcus lactis subsp. hordniae</name>
    <dbReference type="NCBI Taxonomy" id="203404"/>
    <lineage>
        <taxon>Bacteria</taxon>
        <taxon>Bacillati</taxon>
        <taxon>Bacillota</taxon>
        <taxon>Bacilli</taxon>
        <taxon>Lactobacillales</taxon>
        <taxon>Streptococcaceae</taxon>
        <taxon>Lactococcus</taxon>
    </lineage>
</organism>
<accession>A0A2A5SAS2</accession>
<proteinExistence type="predicted"/>
<gene>
    <name evidence="1" type="ORF">RU90_GL001268</name>
</gene>